<reference evidence="3 4" key="1">
    <citation type="submission" date="2022-05" db="EMBL/GenBank/DDBJ databases">
        <authorList>
            <consortium name="Genoscope - CEA"/>
            <person name="William W."/>
        </authorList>
    </citation>
    <scope>NUCLEOTIDE SEQUENCE [LARGE SCALE GENOMIC DNA]</scope>
</reference>
<feature type="compositionally biased region" description="Basic and acidic residues" evidence="1">
    <location>
        <begin position="300"/>
        <end position="321"/>
    </location>
</feature>
<feature type="compositionally biased region" description="Basic and acidic residues" evidence="1">
    <location>
        <begin position="142"/>
        <end position="157"/>
    </location>
</feature>
<keyword evidence="4" id="KW-1185">Reference proteome</keyword>
<organism evidence="3 4">
    <name type="scientific">Porites evermanni</name>
    <dbReference type="NCBI Taxonomy" id="104178"/>
    <lineage>
        <taxon>Eukaryota</taxon>
        <taxon>Metazoa</taxon>
        <taxon>Cnidaria</taxon>
        <taxon>Anthozoa</taxon>
        <taxon>Hexacorallia</taxon>
        <taxon>Scleractinia</taxon>
        <taxon>Fungiina</taxon>
        <taxon>Poritidae</taxon>
        <taxon>Porites</taxon>
    </lineage>
</organism>
<evidence type="ECO:0000259" key="2">
    <source>
        <dbReference type="PROSITE" id="PS50003"/>
    </source>
</evidence>
<dbReference type="Pfam" id="PF08174">
    <property type="entry name" value="Anillin"/>
    <property type="match status" value="1"/>
</dbReference>
<feature type="compositionally biased region" description="Basic and acidic residues" evidence="1">
    <location>
        <begin position="265"/>
        <end position="290"/>
    </location>
</feature>
<feature type="compositionally biased region" description="Polar residues" evidence="1">
    <location>
        <begin position="600"/>
        <end position="612"/>
    </location>
</feature>
<feature type="compositionally biased region" description="Basic and acidic residues" evidence="1">
    <location>
        <begin position="93"/>
        <end position="107"/>
    </location>
</feature>
<feature type="compositionally biased region" description="Low complexity" evidence="1">
    <location>
        <begin position="575"/>
        <end position="588"/>
    </location>
</feature>
<dbReference type="PANTHER" id="PTHR21538">
    <property type="entry name" value="ANILLIN/RHOTEKIN RTKN"/>
    <property type="match status" value="1"/>
</dbReference>
<protein>
    <recommendedName>
        <fullName evidence="2">PH domain-containing protein</fullName>
    </recommendedName>
</protein>
<dbReference type="Gene3D" id="2.30.29.30">
    <property type="entry name" value="Pleckstrin-homology domain (PH domain)/Phosphotyrosine-binding domain (PTB)"/>
    <property type="match status" value="1"/>
</dbReference>
<dbReference type="InterPro" id="IPR011993">
    <property type="entry name" value="PH-like_dom_sf"/>
</dbReference>
<dbReference type="Proteomes" id="UP001159427">
    <property type="component" value="Unassembled WGS sequence"/>
</dbReference>
<feature type="compositionally biased region" description="Basic and acidic residues" evidence="1">
    <location>
        <begin position="563"/>
        <end position="574"/>
    </location>
</feature>
<feature type="region of interest" description="Disordered" evidence="1">
    <location>
        <begin position="478"/>
        <end position="503"/>
    </location>
</feature>
<sequence>MDPFTQKLLARTQARKDQLVKKREELEACRAKRNSPIKDRTRRPLSEDNTDSGTAEINTDEIKRRRIGSDESGKSSALRNPRDIDVNSPSVQARKERLMKMQQKDQENGVTPKKHWKPALTQGAKDANSPSVASRSAAFENNMRDEQQENAKDKRLAELQSSQTPGKLAQTRSVFENTPEQGKPSITADKFCPPPKPPRVAAIAEANIEHCQAVDQQQSTKRKAPSPPKEKEASNGEIINDVKAVDGKTASVVKRRAPEPPTSPKNKDKIKKEANKSCDDTEYRQVEAKVKTTQSQSMSADKENEKSTAEPVPAKRERKGSIDSLDNATKSNVDQPTPTPRRKAQTSADGITEAENHNGPVKKPKRAESDATVTIVATPIVGDKKRSKRVKSKQRPEEESCIIQACVIEENPTEVAAVSYENTVTVKAISSDGTERKGVKTHRSDRTKVQVSVVDPAEKQPKRANEKFSDGIISAVAQKPQSSRKTRQSTKKNDFEFKVPKQPVGPARDNCHFDLNETVNLNDVNIHEITFNFDFGQFDQELEQDRGSMFVSYEEKCKQLEKERKREEKKRKDSASASLNPKSSSGSSECDREERGSYKSGYNSSTSDQYATKTVLKPKSAVPQRPKRTQDTIKMLLEEAAYQQNIVLQASQALNLCVANDITFRGSTEEIEAERVLLLASEHRTACLDEVQRLKNGCTDSIPEFAGGSEASGVSSCTANLSLSGIKIILRQDFMDVLRVGIRSDLGVFYFLCIIQHGPHEFYCTKVLSTNDATDGNFLLFPDKFTLKDIKPDFNVTIKVFCMNVKKAIVSAPTTPSKTKLFQSPKVVKGMFTGRRTSDIPPATQVLPSPQTVFRTSSFSLVGVTHVNLPIIKSKRFSLDKVPDSCPLSTYLEMKAECIPLCSSHVKGFLTILEDIGGYGAWQRRWCVLEGAVMSYWRYPGDESIKPPLGSIDLSECISEEVTRVARDLCARPNTMELKLKRACGTEVKYLLAADTKTDRATWIDSLNEALRDGRAWTMTENRPLYPDLSRLHNQDVYMCSKDTE</sequence>
<dbReference type="InterPro" id="IPR012966">
    <property type="entry name" value="AHD"/>
</dbReference>
<dbReference type="Pfam" id="PF00169">
    <property type="entry name" value="PH"/>
    <property type="match status" value="1"/>
</dbReference>
<evidence type="ECO:0000313" key="3">
    <source>
        <dbReference type="EMBL" id="CAH3027699.1"/>
    </source>
</evidence>
<gene>
    <name evidence="3" type="ORF">PEVE_00032194</name>
</gene>
<feature type="compositionally biased region" description="Polar residues" evidence="1">
    <location>
        <begin position="159"/>
        <end position="180"/>
    </location>
</feature>
<dbReference type="InterPro" id="IPR001849">
    <property type="entry name" value="PH_domain"/>
</dbReference>
<feature type="compositionally biased region" description="Basic and acidic residues" evidence="1">
    <location>
        <begin position="60"/>
        <end position="73"/>
    </location>
</feature>
<proteinExistence type="predicted"/>
<feature type="domain" description="PH" evidence="2">
    <location>
        <begin position="903"/>
        <end position="1012"/>
    </location>
</feature>
<dbReference type="InterPro" id="IPR051364">
    <property type="entry name" value="Cytokinesis/Rho-signaling"/>
</dbReference>
<feature type="compositionally biased region" description="Basic and acidic residues" evidence="1">
    <location>
        <begin position="27"/>
        <end position="46"/>
    </location>
</feature>
<comment type="caution">
    <text evidence="3">The sequence shown here is derived from an EMBL/GenBank/DDBJ whole genome shotgun (WGS) entry which is preliminary data.</text>
</comment>
<feature type="region of interest" description="Disordered" evidence="1">
    <location>
        <begin position="563"/>
        <end position="627"/>
    </location>
</feature>
<name>A0ABN8ME21_9CNID</name>
<dbReference type="PROSITE" id="PS50003">
    <property type="entry name" value="PH_DOMAIN"/>
    <property type="match status" value="1"/>
</dbReference>
<feature type="region of interest" description="Disordered" evidence="1">
    <location>
        <begin position="27"/>
        <end position="374"/>
    </location>
</feature>
<evidence type="ECO:0000313" key="4">
    <source>
        <dbReference type="Proteomes" id="UP001159427"/>
    </source>
</evidence>
<dbReference type="CDD" id="cd01263">
    <property type="entry name" value="PH_anillin"/>
    <property type="match status" value="1"/>
</dbReference>
<dbReference type="SUPFAM" id="SSF50729">
    <property type="entry name" value="PH domain-like"/>
    <property type="match status" value="1"/>
</dbReference>
<dbReference type="EMBL" id="CALNXI010000467">
    <property type="protein sequence ID" value="CAH3027699.1"/>
    <property type="molecule type" value="Genomic_DNA"/>
</dbReference>
<evidence type="ECO:0000256" key="1">
    <source>
        <dbReference type="SAM" id="MobiDB-lite"/>
    </source>
</evidence>
<feature type="compositionally biased region" description="Polar residues" evidence="1">
    <location>
        <begin position="324"/>
        <end position="336"/>
    </location>
</feature>
<dbReference type="SMART" id="SM00233">
    <property type="entry name" value="PH"/>
    <property type="match status" value="1"/>
</dbReference>
<dbReference type="InterPro" id="IPR037840">
    <property type="entry name" value="PH_Anillin"/>
</dbReference>
<dbReference type="PANTHER" id="PTHR21538:SF23">
    <property type="entry name" value="ANILLIN"/>
    <property type="match status" value="1"/>
</dbReference>
<accession>A0ABN8ME21</accession>